<feature type="transmembrane region" description="Helical" evidence="1">
    <location>
        <begin position="48"/>
        <end position="68"/>
    </location>
</feature>
<keyword evidence="1" id="KW-0472">Membrane</keyword>
<feature type="transmembrane region" description="Helical" evidence="1">
    <location>
        <begin position="189"/>
        <end position="210"/>
    </location>
</feature>
<protein>
    <submittedName>
        <fullName evidence="2">Uncharacterized protein</fullName>
    </submittedName>
</protein>
<proteinExistence type="predicted"/>
<accession>A0A5N7BBA6</accession>
<dbReference type="EMBL" id="ML736200">
    <property type="protein sequence ID" value="KAE8379010.1"/>
    <property type="molecule type" value="Genomic_DNA"/>
</dbReference>
<name>A0A5N7BBA6_9EURO</name>
<dbReference type="OrthoDB" id="2896006at2759"/>
<feature type="transmembrane region" description="Helical" evidence="1">
    <location>
        <begin position="150"/>
        <end position="169"/>
    </location>
</feature>
<gene>
    <name evidence="2" type="ORF">BDV26DRAFT_303893</name>
</gene>
<dbReference type="AlphaFoldDB" id="A0A5N7BBA6"/>
<dbReference type="Proteomes" id="UP000326198">
    <property type="component" value="Unassembled WGS sequence"/>
</dbReference>
<evidence type="ECO:0000313" key="3">
    <source>
        <dbReference type="Proteomes" id="UP000326198"/>
    </source>
</evidence>
<keyword evidence="1" id="KW-0812">Transmembrane</keyword>
<evidence type="ECO:0000313" key="2">
    <source>
        <dbReference type="EMBL" id="KAE8379010.1"/>
    </source>
</evidence>
<feature type="transmembrane region" description="Helical" evidence="1">
    <location>
        <begin position="235"/>
        <end position="259"/>
    </location>
</feature>
<evidence type="ECO:0000256" key="1">
    <source>
        <dbReference type="SAM" id="Phobius"/>
    </source>
</evidence>
<organism evidence="2 3">
    <name type="scientific">Aspergillus bertholletiae</name>
    <dbReference type="NCBI Taxonomy" id="1226010"/>
    <lineage>
        <taxon>Eukaryota</taxon>
        <taxon>Fungi</taxon>
        <taxon>Dikarya</taxon>
        <taxon>Ascomycota</taxon>
        <taxon>Pezizomycotina</taxon>
        <taxon>Eurotiomycetes</taxon>
        <taxon>Eurotiomycetidae</taxon>
        <taxon>Eurotiales</taxon>
        <taxon>Aspergillaceae</taxon>
        <taxon>Aspergillus</taxon>
        <taxon>Aspergillus subgen. Circumdati</taxon>
    </lineage>
</organism>
<keyword evidence="3" id="KW-1185">Reference proteome</keyword>
<reference evidence="2 3" key="1">
    <citation type="submission" date="2019-04" db="EMBL/GenBank/DDBJ databases">
        <title>Friends and foes A comparative genomics studyof 23 Aspergillus species from section Flavi.</title>
        <authorList>
            <consortium name="DOE Joint Genome Institute"/>
            <person name="Kjaerbolling I."/>
            <person name="Vesth T."/>
            <person name="Frisvad J.C."/>
            <person name="Nybo J.L."/>
            <person name="Theobald S."/>
            <person name="Kildgaard S."/>
            <person name="Isbrandt T."/>
            <person name="Kuo A."/>
            <person name="Sato A."/>
            <person name="Lyhne E.K."/>
            <person name="Kogle M.E."/>
            <person name="Wiebenga A."/>
            <person name="Kun R.S."/>
            <person name="Lubbers R.J."/>
            <person name="Makela M.R."/>
            <person name="Barry K."/>
            <person name="Chovatia M."/>
            <person name="Clum A."/>
            <person name="Daum C."/>
            <person name="Haridas S."/>
            <person name="He G."/>
            <person name="LaButti K."/>
            <person name="Lipzen A."/>
            <person name="Mondo S."/>
            <person name="Riley R."/>
            <person name="Salamov A."/>
            <person name="Simmons B.A."/>
            <person name="Magnuson J.K."/>
            <person name="Henrissat B."/>
            <person name="Mortensen U.H."/>
            <person name="Larsen T.O."/>
            <person name="Devries R.P."/>
            <person name="Grigoriev I.V."/>
            <person name="Machida M."/>
            <person name="Baker S.E."/>
            <person name="Andersen M.R."/>
        </authorList>
    </citation>
    <scope>NUCLEOTIDE SEQUENCE [LARGE SCALE GENOMIC DNA]</scope>
    <source>
        <strain evidence="2 3">IBT 29228</strain>
    </source>
</reference>
<keyword evidence="1" id="KW-1133">Transmembrane helix</keyword>
<sequence length="341" mass="37567">MAYQSHPHFLLTLFRELFNTLIHSTGDDPLLARTHRSFQNQPAQTNNILLLVPITLGLILNLLTRYIIGHVLMSILILETVGKQANTSELGDKKSALSNRQLLRASAILYRSGGVRLLLNGIGSACTYWAMHISVAKLLTTLLPSPAAHILASVLLAETHFIWTARTILPRDQLRFVSNPGDHRRWKALVLPTLVYATAETVMMYIPALFDSSIAPPPNEEVTIAGLLYIVRSDILVLGLMLSAQLFLLLPSYIALILVQASLLPPTCETLIFSLSRQQRGRRVGEIFSAVNRGPLQAQEAAQMIGIGRLLSCLELHGKMCLCLVGVTAVVHSVVYCRTPK</sequence>
<feature type="transmembrane region" description="Helical" evidence="1">
    <location>
        <begin position="108"/>
        <end position="130"/>
    </location>
</feature>